<keyword evidence="2 3" id="KW-0012">Acyltransferase</keyword>
<dbReference type="GO" id="GO:0016747">
    <property type="term" value="F:acyltransferase activity, transferring groups other than amino-acyl groups"/>
    <property type="evidence" value="ECO:0007669"/>
    <property type="project" value="UniProtKB-ARBA"/>
</dbReference>
<evidence type="ECO:0000313" key="3">
    <source>
        <dbReference type="EMBL" id="AIS92513.1"/>
    </source>
</evidence>
<reference evidence="3" key="1">
    <citation type="journal article" date="2015" name="Front. Plant Sci.">
        <title>Elucidating the biosynthetic and regulatory mechanisms of flavonoid-derived bioactive components in Epimedium sagittatum.</title>
        <authorList>
            <person name="Huang W."/>
            <person name="Zeng S."/>
            <person name="Xiao G."/>
            <person name="Wei G."/>
            <person name="Liao S."/>
            <person name="Chen J."/>
            <person name="Sun W."/>
            <person name="Lv H."/>
            <person name="Wang Y."/>
        </authorList>
    </citation>
    <scope>NUCLEOTIDE SEQUENCE</scope>
</reference>
<evidence type="ECO:0000256" key="1">
    <source>
        <dbReference type="ARBA" id="ARBA00022679"/>
    </source>
</evidence>
<dbReference type="InterPro" id="IPR051504">
    <property type="entry name" value="Plant_metabolite_acyltrans"/>
</dbReference>
<dbReference type="PANTHER" id="PTHR31625">
    <property type="match status" value="1"/>
</dbReference>
<dbReference type="Pfam" id="PF02458">
    <property type="entry name" value="Transferase"/>
    <property type="match status" value="1"/>
</dbReference>
<proteinExistence type="evidence at transcript level"/>
<dbReference type="EMBL" id="KJ010528">
    <property type="protein sequence ID" value="AIS92513.1"/>
    <property type="molecule type" value="mRNA"/>
</dbReference>
<protein>
    <submittedName>
        <fullName evidence="3">Putative anthocyanin acyltransferase</fullName>
    </submittedName>
</protein>
<dbReference type="Gene3D" id="3.30.559.10">
    <property type="entry name" value="Chloramphenicol acetyltransferase-like domain"/>
    <property type="match status" value="2"/>
</dbReference>
<gene>
    <name evidence="3" type="primary">ACT1</name>
</gene>
<accession>A0A0A7DN21</accession>
<evidence type="ECO:0000256" key="2">
    <source>
        <dbReference type="ARBA" id="ARBA00023315"/>
    </source>
</evidence>
<name>A0A0A7DN21_9MAGN</name>
<dbReference type="InterPro" id="IPR023213">
    <property type="entry name" value="CAT-like_dom_sf"/>
</dbReference>
<organism evidence="3">
    <name type="scientific">Epimedium sagittatum</name>
    <dbReference type="NCBI Taxonomy" id="253616"/>
    <lineage>
        <taxon>Eukaryota</taxon>
        <taxon>Viridiplantae</taxon>
        <taxon>Streptophyta</taxon>
        <taxon>Embryophyta</taxon>
        <taxon>Tracheophyta</taxon>
        <taxon>Spermatophyta</taxon>
        <taxon>Magnoliopsida</taxon>
        <taxon>Ranunculales</taxon>
        <taxon>Berberidaceae</taxon>
        <taxon>Podophylloideae</taxon>
        <taxon>Epimedieae</taxon>
        <taxon>Epimedium</taxon>
    </lineage>
</organism>
<dbReference type="AlphaFoldDB" id="A0A0A7DN21"/>
<keyword evidence="1 3" id="KW-0808">Transferase</keyword>
<sequence length="464" mass="51063">MAQSSSMKVIEESLVSPPSGFIPETPLSLTFFDIKWLSLPPVSSINFYSYPHETTHFMKTTLADIKHSLSITLQPFYPLAGKLTWPLDSTKPVIDCSEHNLSVTLAVVESNVDFNHLVGDHPRDVNDFYPLVPQLTSSDTTRFNFVPVMAVQVTVFPNAGISIGTTTMHTVADGSTFGHFMRSWASVCKAGGDLSSLGPESLPVIDRSLIKDPKNFDDIYLNALAGRNVSQKCFYTPKTPTVKIDMVRSTFSLGRKHIEKIKSGVLAWFDAKENATTTPVQVSTFVATCAYLWVCLTKVLAANEDVDEKAIECFMFPVDYRERWNPPVAKTYFGNCVMPCFVDVKSKDLLGEHGVSIAAEAIRNAILKMHEVALIWAENLFTKMRSMPGRVFAISGSPKMALYGTDFGWGAPKKYEAVSIDNTGTMSLCECPSGEGVVEIGIVLNKVQMDAFAFVFADTVSVLP</sequence>